<proteinExistence type="predicted"/>
<keyword evidence="1" id="KW-0614">Plasmid</keyword>
<protein>
    <submittedName>
        <fullName evidence="1">Protein of unassigned function</fullName>
    </submittedName>
</protein>
<geneLocation type="plasmid" evidence="1">
    <name>pMOC1</name>
</geneLocation>
<accession>A0A088B2A9</accession>
<reference evidence="1" key="1">
    <citation type="journal article" date="2014" name="PLoS ONE">
        <title>Genome Information of Methylobacterium oryzae, a Plant-Probiotic Methylotroph in the Phyllosphere.</title>
        <authorList>
            <person name="Kwak M.J."/>
            <person name="Jeong H."/>
            <person name="Madhaiyan M."/>
            <person name="Lee Y."/>
            <person name="Sa T.M."/>
            <person name="Oh T.K."/>
            <person name="Kim J.F."/>
        </authorList>
    </citation>
    <scope>NUCLEOTIDE SEQUENCE</scope>
    <source>
        <strain evidence="1">CBMB20</strain>
        <plasmid evidence="1">pMOC1</plasmid>
    </source>
</reference>
<name>A0A088B2A9_9HYPH</name>
<gene>
    <name evidence="1" type="ORF">MOC_1p0020</name>
</gene>
<evidence type="ECO:0000313" key="1">
    <source>
        <dbReference type="EMBL" id="AGO88258.1"/>
    </source>
</evidence>
<organism evidence="1">
    <name type="scientific">Methylobacterium oryzae CBMB20</name>
    <dbReference type="NCBI Taxonomy" id="693986"/>
    <lineage>
        <taxon>Bacteria</taxon>
        <taxon>Pseudomonadati</taxon>
        <taxon>Pseudomonadota</taxon>
        <taxon>Alphaproteobacteria</taxon>
        <taxon>Hyphomicrobiales</taxon>
        <taxon>Methylobacteriaceae</taxon>
        <taxon>Methylobacterium</taxon>
    </lineage>
</organism>
<dbReference type="AlphaFoldDB" id="A0A088B2A9"/>
<sequence>MTAQDLLEDRHRPQAGRGLEQWHDLGLKHLGERIGPSSAAWAFLAEGRRGSALMRWPVAGLKAALAAAAATLLL</sequence>
<dbReference type="EMBL" id="JX627580">
    <property type="protein sequence ID" value="AGO88258.1"/>
    <property type="molecule type" value="Genomic_DNA"/>
</dbReference>